<sequence>MRCKGFLHHLSVGSSFPRQLVTLLQCCLGPFRIGVMRVAASARCMSAGRIPNDAQQTTGLAKAIITEEPHIVPSITDMRIVSCICEEDNTSVICF</sequence>
<keyword evidence="2" id="KW-1185">Reference proteome</keyword>
<dbReference type="OrthoDB" id="10249250at2759"/>
<proteinExistence type="predicted"/>
<reference evidence="1" key="1">
    <citation type="submission" date="2025-08" db="UniProtKB">
        <authorList>
            <consortium name="Ensembl"/>
        </authorList>
    </citation>
    <scope>IDENTIFICATION</scope>
</reference>
<name>A0A8C5Q3J5_9ANUR</name>
<reference evidence="1" key="2">
    <citation type="submission" date="2025-09" db="UniProtKB">
        <authorList>
            <consortium name="Ensembl"/>
        </authorList>
    </citation>
    <scope>IDENTIFICATION</scope>
</reference>
<dbReference type="Ensembl" id="ENSLLET00000032487.1">
    <property type="protein sequence ID" value="ENSLLEP00000031282.1"/>
    <property type="gene ID" value="ENSLLEG00000019433.1"/>
</dbReference>
<organism evidence="1 2">
    <name type="scientific">Leptobrachium leishanense</name>
    <name type="common">Leishan spiny toad</name>
    <dbReference type="NCBI Taxonomy" id="445787"/>
    <lineage>
        <taxon>Eukaryota</taxon>
        <taxon>Metazoa</taxon>
        <taxon>Chordata</taxon>
        <taxon>Craniata</taxon>
        <taxon>Vertebrata</taxon>
        <taxon>Euteleostomi</taxon>
        <taxon>Amphibia</taxon>
        <taxon>Batrachia</taxon>
        <taxon>Anura</taxon>
        <taxon>Pelobatoidea</taxon>
        <taxon>Megophryidae</taxon>
        <taxon>Leptobrachium</taxon>
    </lineage>
</organism>
<dbReference type="AlphaFoldDB" id="A0A8C5Q3J5"/>
<accession>A0A8C5Q3J5</accession>
<evidence type="ECO:0000313" key="1">
    <source>
        <dbReference type="Ensembl" id="ENSLLEP00000031282.1"/>
    </source>
</evidence>
<dbReference type="GO" id="GO:0006123">
    <property type="term" value="P:mitochondrial electron transport, cytochrome c to oxygen"/>
    <property type="evidence" value="ECO:0007669"/>
    <property type="project" value="InterPro"/>
</dbReference>
<dbReference type="InterPro" id="IPR036972">
    <property type="entry name" value="Cyt_c_oxidase_su5b_sf"/>
</dbReference>
<evidence type="ECO:0000313" key="2">
    <source>
        <dbReference type="Proteomes" id="UP000694569"/>
    </source>
</evidence>
<dbReference type="GO" id="GO:0045277">
    <property type="term" value="C:respiratory chain complex IV"/>
    <property type="evidence" value="ECO:0007669"/>
    <property type="project" value="InterPro"/>
</dbReference>
<dbReference type="Proteomes" id="UP000694569">
    <property type="component" value="Unplaced"/>
</dbReference>
<dbReference type="GO" id="GO:0005740">
    <property type="term" value="C:mitochondrial envelope"/>
    <property type="evidence" value="ECO:0007669"/>
    <property type="project" value="InterPro"/>
</dbReference>
<protein>
    <submittedName>
        <fullName evidence="1">Uncharacterized protein</fullName>
    </submittedName>
</protein>
<dbReference type="Gene3D" id="2.60.11.10">
    <property type="entry name" value="Cytochrome c oxidase, subunit Vb"/>
    <property type="match status" value="1"/>
</dbReference>
<dbReference type="SUPFAM" id="SSF57802">
    <property type="entry name" value="Rubredoxin-like"/>
    <property type="match status" value="1"/>
</dbReference>